<sequence length="745" mass="82815">MSSRNRPTAIAIATALGFAPPLAAQQIDGLRLKLDRVLPAAPKRIDREAAKFFEADHIEGDRESGIIATGNVSMRQLGAAVRADRVEYTESNDTAIATGNVKIEREGSSATGPKLTFHPDADTGEMESPVFAIPKLGNRPISARGSADRAVLEPDDKTRLYHATYTSCPVPRNDWYLKVRELELDSSRNVGTAYNSTVYFLGVPILYSPYLTFPIDNARKSGFLAPTFGTSGQSGFEMSLPYYWNVAENRDATITPKLFTKRGLQLGGEFRYLEPKFAGQLDVEYLPNDKIAERDRYFVGIRHTHALPWGFTAGVTAQKVSDDDYFRDLSTRLAATAQTNLPRDGILAWSNEDVAFSARLLAYQTLQDPSLAQQVDTPYKMLPQLLGSGLWQNLWSTGADVTASGEYSNFSHPTKANGQRAILYPSVQLPWRRPWGYVVPKVGYHFTRYDTDPNTEGVESGTRSLPIASLDAGLYFDRAWSFGGRDYLQTLEPRLYYLYVPFRDQSKLPNFTTAEMDFNYTSVFTENRFIGGDRIGDANQVTFALGTRFAESDTGVERLKAALAQVYYFEPRRVTLNPGEVPQDTGRSDLLAVVSAQVARNTVVDAGVQYATGTNQQSKNFLGVRYFPQPGSVINAAYRYTRGAIDQVDLSSQWPLTNNLTGVARVNWSFQDSKLLEGLLGFEYNAGCWQVRAVAHRFITSSQQVSTSFQIQLELTGLSRIGINPLETLRQNISGYRRSDEIAPP</sequence>
<dbReference type="GO" id="GO:1990351">
    <property type="term" value="C:transporter complex"/>
    <property type="evidence" value="ECO:0007669"/>
    <property type="project" value="TreeGrafter"/>
</dbReference>
<organism evidence="3 4">
    <name type="scientific">Usitatibacter rugosus</name>
    <dbReference type="NCBI Taxonomy" id="2732067"/>
    <lineage>
        <taxon>Bacteria</taxon>
        <taxon>Pseudomonadati</taxon>
        <taxon>Pseudomonadota</taxon>
        <taxon>Betaproteobacteria</taxon>
        <taxon>Nitrosomonadales</taxon>
        <taxon>Usitatibacteraceae</taxon>
        <taxon>Usitatibacter</taxon>
    </lineage>
</organism>
<reference evidence="3 4" key="1">
    <citation type="submission" date="2020-04" db="EMBL/GenBank/DDBJ databases">
        <title>Usitatibacter rugosus gen. nov., sp. nov. and Usitatibacter palustris sp. nov., novel members of Usitatibacteraceae fam. nov. within the order Nitrosomonadales isolated from soil.</title>
        <authorList>
            <person name="Huber K.J."/>
            <person name="Neumann-Schaal M."/>
            <person name="Geppert A."/>
            <person name="Luckner M."/>
            <person name="Wanner G."/>
            <person name="Overmann J."/>
        </authorList>
    </citation>
    <scope>NUCLEOTIDE SEQUENCE [LARGE SCALE GENOMIC DNA]</scope>
    <source>
        <strain evidence="3 4">0125_3</strain>
    </source>
</reference>
<comment type="caution">
    <text evidence="1">Lacks conserved residue(s) required for the propagation of feature annotation.</text>
</comment>
<dbReference type="GO" id="GO:0015920">
    <property type="term" value="P:lipopolysaccharide transport"/>
    <property type="evidence" value="ECO:0007669"/>
    <property type="project" value="InterPro"/>
</dbReference>
<feature type="domain" description="LptD C-terminal" evidence="2">
    <location>
        <begin position="294"/>
        <end position="659"/>
    </location>
</feature>
<dbReference type="PANTHER" id="PTHR30189">
    <property type="entry name" value="LPS-ASSEMBLY PROTEIN"/>
    <property type="match status" value="1"/>
</dbReference>
<dbReference type="AlphaFoldDB" id="A0A6M4GST3"/>
<comment type="function">
    <text evidence="1">Together with LptE, is involved in the assembly of lipopolysaccharide (LPS) at the surface of the outer membrane.</text>
</comment>
<dbReference type="Proteomes" id="UP000501534">
    <property type="component" value="Chromosome"/>
</dbReference>
<dbReference type="GO" id="GO:0043165">
    <property type="term" value="P:Gram-negative-bacterium-type cell outer membrane assembly"/>
    <property type="evidence" value="ECO:0007669"/>
    <property type="project" value="UniProtKB-UniRule"/>
</dbReference>
<dbReference type="EMBL" id="CP053069">
    <property type="protein sequence ID" value="QJR09363.1"/>
    <property type="molecule type" value="Genomic_DNA"/>
</dbReference>
<keyword evidence="1" id="KW-0732">Signal</keyword>
<dbReference type="GO" id="GO:0009279">
    <property type="term" value="C:cell outer membrane"/>
    <property type="evidence" value="ECO:0007669"/>
    <property type="project" value="UniProtKB-SubCell"/>
</dbReference>
<keyword evidence="1" id="KW-0472">Membrane</keyword>
<dbReference type="HAMAP" id="MF_01411">
    <property type="entry name" value="LPS_assembly_LptD"/>
    <property type="match status" value="1"/>
</dbReference>
<comment type="similarity">
    <text evidence="1">Belongs to the LptD family.</text>
</comment>
<dbReference type="InterPro" id="IPR007543">
    <property type="entry name" value="LptD_C"/>
</dbReference>
<accession>A0A6M4GST3</accession>
<gene>
    <name evidence="1 3" type="primary">lptD</name>
    <name evidence="3" type="ORF">DSM104443_00403</name>
</gene>
<dbReference type="RefSeq" id="WP_171089055.1">
    <property type="nucleotide sequence ID" value="NZ_CP053069.1"/>
</dbReference>
<dbReference type="InterPro" id="IPR020889">
    <property type="entry name" value="LipoPS_assembly_LptD"/>
</dbReference>
<evidence type="ECO:0000313" key="3">
    <source>
        <dbReference type="EMBL" id="QJR09363.1"/>
    </source>
</evidence>
<dbReference type="PANTHER" id="PTHR30189:SF1">
    <property type="entry name" value="LPS-ASSEMBLY PROTEIN LPTD"/>
    <property type="match status" value="1"/>
</dbReference>
<dbReference type="InterPro" id="IPR050218">
    <property type="entry name" value="LptD"/>
</dbReference>
<name>A0A6M4GST3_9PROT</name>
<keyword evidence="4" id="KW-1185">Reference proteome</keyword>
<comment type="subcellular location">
    <subcellularLocation>
        <location evidence="1">Cell outer membrane</location>
    </subcellularLocation>
</comment>
<evidence type="ECO:0000256" key="1">
    <source>
        <dbReference type="HAMAP-Rule" id="MF_01411"/>
    </source>
</evidence>
<evidence type="ECO:0000259" key="2">
    <source>
        <dbReference type="Pfam" id="PF04453"/>
    </source>
</evidence>
<proteinExistence type="inferred from homology"/>
<evidence type="ECO:0000313" key="4">
    <source>
        <dbReference type="Proteomes" id="UP000501534"/>
    </source>
</evidence>
<dbReference type="KEGG" id="uru:DSM104443_00403"/>
<keyword evidence="1" id="KW-0998">Cell outer membrane</keyword>
<dbReference type="Gene3D" id="2.60.450.10">
    <property type="entry name" value="Lipopolysaccharide (LPS) transport protein A like domain"/>
    <property type="match status" value="1"/>
</dbReference>
<dbReference type="Pfam" id="PF04453">
    <property type="entry name" value="LptD"/>
    <property type="match status" value="1"/>
</dbReference>
<protein>
    <recommendedName>
        <fullName evidence="1">LPS-assembly protein LptD</fullName>
    </recommendedName>
</protein>
<comment type="subunit">
    <text evidence="1">Component of the lipopolysaccharide transport and assembly complex. Interacts with LptE and LptA.</text>
</comment>